<dbReference type="InterPro" id="IPR004606">
    <property type="entry name" value="Mop_domain"/>
</dbReference>
<evidence type="ECO:0000256" key="1">
    <source>
        <dbReference type="ARBA" id="ARBA00022448"/>
    </source>
</evidence>
<gene>
    <name evidence="12" type="ordered locus">Tola_0296</name>
</gene>
<dbReference type="GO" id="GO:0016887">
    <property type="term" value="F:ATP hydrolysis activity"/>
    <property type="evidence" value="ECO:0007669"/>
    <property type="project" value="InterPro"/>
</dbReference>
<feature type="domain" description="ABC transporter" evidence="10">
    <location>
        <begin position="1"/>
        <end position="235"/>
    </location>
</feature>
<dbReference type="InterPro" id="IPR008995">
    <property type="entry name" value="Mo/tungstate-bd_C_term_dom"/>
</dbReference>
<evidence type="ECO:0000256" key="6">
    <source>
        <dbReference type="ARBA" id="ARBA00022840"/>
    </source>
</evidence>
<keyword evidence="5" id="KW-0547">Nucleotide-binding</keyword>
<reference evidence="12 13" key="2">
    <citation type="journal article" date="2011" name="Stand. Genomic Sci.">
        <title>Complete genome sequence of Tolumonas auensis type strain (TA 4).</title>
        <authorList>
            <person name="Chertkov O."/>
            <person name="Copeland A."/>
            <person name="Lucas S."/>
            <person name="Lapidus A."/>
            <person name="Berry K.W."/>
            <person name="Detter J.C."/>
            <person name="Del Rio T.G."/>
            <person name="Hammon N."/>
            <person name="Dalin E."/>
            <person name="Tice H."/>
            <person name="Pitluck S."/>
            <person name="Richardson P."/>
            <person name="Bruce D."/>
            <person name="Goodwin L."/>
            <person name="Han C."/>
            <person name="Tapia R."/>
            <person name="Saunders E."/>
            <person name="Schmutz J."/>
            <person name="Brettin T."/>
            <person name="Larimer F."/>
            <person name="Land M."/>
            <person name="Hauser L."/>
            <person name="Spring S."/>
            <person name="Rohde M."/>
            <person name="Kyrpides N.C."/>
            <person name="Ivanova N."/>
            <person name="Goker M."/>
            <person name="Beller H.R."/>
            <person name="Klenk H.P."/>
            <person name="Woyke T."/>
        </authorList>
    </citation>
    <scope>NUCLEOTIDE SEQUENCE [LARGE SCALE GENOMIC DNA]</scope>
    <source>
        <strain evidence="13">DSM 9187 / TA4</strain>
    </source>
</reference>
<dbReference type="PROSITE" id="PS00211">
    <property type="entry name" value="ABC_TRANSPORTER_1"/>
    <property type="match status" value="1"/>
</dbReference>
<dbReference type="GO" id="GO:0016020">
    <property type="term" value="C:membrane"/>
    <property type="evidence" value="ECO:0007669"/>
    <property type="project" value="InterPro"/>
</dbReference>
<dbReference type="HOGENOM" id="CLU_000604_1_1_6"/>
<organism evidence="12 13">
    <name type="scientific">Tolumonas auensis (strain DSM 9187 / NBRC 110442 / TA 4)</name>
    <dbReference type="NCBI Taxonomy" id="595494"/>
    <lineage>
        <taxon>Bacteria</taxon>
        <taxon>Pseudomonadati</taxon>
        <taxon>Pseudomonadota</taxon>
        <taxon>Gammaproteobacteria</taxon>
        <taxon>Aeromonadales</taxon>
        <taxon>Aeromonadaceae</taxon>
        <taxon>Tolumonas</taxon>
    </lineage>
</organism>
<protein>
    <submittedName>
        <fullName evidence="12">Molybdate ABC transporter, ATPase subunit</fullName>
    </submittedName>
</protein>
<evidence type="ECO:0000256" key="4">
    <source>
        <dbReference type="ARBA" id="ARBA00022519"/>
    </source>
</evidence>
<dbReference type="InterPro" id="IPR011868">
    <property type="entry name" value="ModC_ABC_ATP-bd"/>
</dbReference>
<dbReference type="InterPro" id="IPR027417">
    <property type="entry name" value="P-loop_NTPase"/>
</dbReference>
<dbReference type="InterPro" id="IPR050334">
    <property type="entry name" value="Molybdenum_import_ModC"/>
</dbReference>
<keyword evidence="3 9" id="KW-0500">Molybdenum</keyword>
<keyword evidence="1" id="KW-0813">Transport</keyword>
<dbReference type="InterPro" id="IPR003593">
    <property type="entry name" value="AAA+_ATPase"/>
</dbReference>
<keyword evidence="2" id="KW-1003">Cell membrane</keyword>
<dbReference type="Pfam" id="PF00005">
    <property type="entry name" value="ABC_tran"/>
    <property type="match status" value="1"/>
</dbReference>
<evidence type="ECO:0000256" key="8">
    <source>
        <dbReference type="ARBA" id="ARBA00023136"/>
    </source>
</evidence>
<dbReference type="GO" id="GO:0140359">
    <property type="term" value="F:ABC-type transporter activity"/>
    <property type="evidence" value="ECO:0007669"/>
    <property type="project" value="InterPro"/>
</dbReference>
<keyword evidence="13" id="KW-1185">Reference proteome</keyword>
<dbReference type="OrthoDB" id="9802264at2"/>
<dbReference type="PROSITE" id="PS50893">
    <property type="entry name" value="ABC_TRANSPORTER_2"/>
    <property type="match status" value="1"/>
</dbReference>
<evidence type="ECO:0000256" key="3">
    <source>
        <dbReference type="ARBA" id="ARBA00022505"/>
    </source>
</evidence>
<dbReference type="NCBIfam" id="TIGR02142">
    <property type="entry name" value="modC_ABC"/>
    <property type="match status" value="1"/>
</dbReference>
<dbReference type="SUPFAM" id="SSF52540">
    <property type="entry name" value="P-loop containing nucleoside triphosphate hydrolases"/>
    <property type="match status" value="1"/>
</dbReference>
<evidence type="ECO:0000313" key="13">
    <source>
        <dbReference type="Proteomes" id="UP000009073"/>
    </source>
</evidence>
<evidence type="ECO:0000259" key="10">
    <source>
        <dbReference type="PROSITE" id="PS50893"/>
    </source>
</evidence>
<dbReference type="InterPro" id="IPR003439">
    <property type="entry name" value="ABC_transporter-like_ATP-bd"/>
</dbReference>
<dbReference type="KEGG" id="tau:Tola_0296"/>
<dbReference type="SUPFAM" id="SSF50331">
    <property type="entry name" value="MOP-like"/>
    <property type="match status" value="1"/>
</dbReference>
<dbReference type="PROSITE" id="PS51866">
    <property type="entry name" value="MOP"/>
    <property type="match status" value="1"/>
</dbReference>
<keyword evidence="8" id="KW-0472">Membrane</keyword>
<dbReference type="eggNOG" id="COG4148">
    <property type="taxonomic scope" value="Bacteria"/>
</dbReference>
<name>C4L8Q6_TOLAT</name>
<keyword evidence="7" id="KW-1278">Translocase</keyword>
<reference evidence="13" key="1">
    <citation type="submission" date="2009-05" db="EMBL/GenBank/DDBJ databases">
        <title>Complete sequence of Tolumonas auensis DSM 9187.</title>
        <authorList>
            <consortium name="US DOE Joint Genome Institute"/>
            <person name="Lucas S."/>
            <person name="Copeland A."/>
            <person name="Lapidus A."/>
            <person name="Glavina del Rio T."/>
            <person name="Tice H."/>
            <person name="Bruce D."/>
            <person name="Goodwin L."/>
            <person name="Pitluck S."/>
            <person name="Chertkov O."/>
            <person name="Brettin T."/>
            <person name="Detter J.C."/>
            <person name="Han C."/>
            <person name="Larimer F."/>
            <person name="Land M."/>
            <person name="Hauser L."/>
            <person name="Kyrpides N."/>
            <person name="Mikhailova N."/>
            <person name="Spring S."/>
            <person name="Beller H."/>
        </authorList>
    </citation>
    <scope>NUCLEOTIDE SEQUENCE [LARGE SCALE GENOMIC DNA]</scope>
    <source>
        <strain evidence="13">DSM 9187 / TA4</strain>
    </source>
</reference>
<evidence type="ECO:0000256" key="9">
    <source>
        <dbReference type="PROSITE-ProRule" id="PRU01213"/>
    </source>
</evidence>
<evidence type="ECO:0000256" key="2">
    <source>
        <dbReference type="ARBA" id="ARBA00022475"/>
    </source>
</evidence>
<dbReference type="InterPro" id="IPR017871">
    <property type="entry name" value="ABC_transporter-like_CS"/>
</dbReference>
<evidence type="ECO:0000256" key="7">
    <source>
        <dbReference type="ARBA" id="ARBA00022967"/>
    </source>
</evidence>
<accession>C4L8Q6</accession>
<dbReference type="AlphaFoldDB" id="C4L8Q6"/>
<sequence>MHDIEIRLCWSRSEFQLDVALQLPGQGVSALFGPSGCGKTTCLRAIAGLEKLPDAYIAIGDEVWQDSARNIFIPPHQRALGYVFQEASLFPHLSVEQNLLFGVKRLPPQHPKADQSYICQLLGIQSLLQRHPHQLSGGERQRVAIARALLLAPRILLMDEPLSALDQARKQEILPYLERLHRQLSIPIIYVSHAADEVSRLADHLVLLQQGKVVASGALNETLTRLDLPADFTEQAGVVWEMTLHELEDDGLAELKTKTSDQMSLLVAQTAQALGSSVRCRIDARDVSLSLHKAVDSSILNLLPATITGMVPADTPGHLLIKLQAGQQPLLARITQRSAKALQLQSGMTVWAQIKAVALLE</sequence>
<evidence type="ECO:0000259" key="11">
    <source>
        <dbReference type="PROSITE" id="PS51866"/>
    </source>
</evidence>
<dbReference type="EMBL" id="CP001616">
    <property type="protein sequence ID" value="ACQ91926.1"/>
    <property type="molecule type" value="Genomic_DNA"/>
</dbReference>
<dbReference type="Gene3D" id="2.40.50.100">
    <property type="match status" value="1"/>
</dbReference>
<dbReference type="RefSeq" id="WP_012728525.1">
    <property type="nucleotide sequence ID" value="NC_012691.1"/>
</dbReference>
<keyword evidence="6" id="KW-0067">ATP-binding</keyword>
<dbReference type="GO" id="GO:0015098">
    <property type="term" value="F:molybdate ion transmembrane transporter activity"/>
    <property type="evidence" value="ECO:0007669"/>
    <property type="project" value="InterPro"/>
</dbReference>
<dbReference type="SMART" id="SM00382">
    <property type="entry name" value="AAA"/>
    <property type="match status" value="1"/>
</dbReference>
<keyword evidence="4" id="KW-0997">Cell inner membrane</keyword>
<feature type="domain" description="Mop" evidence="11">
    <location>
        <begin position="296"/>
        <end position="361"/>
    </location>
</feature>
<evidence type="ECO:0000313" key="12">
    <source>
        <dbReference type="EMBL" id="ACQ91926.1"/>
    </source>
</evidence>
<proteinExistence type="predicted"/>
<dbReference type="Proteomes" id="UP000009073">
    <property type="component" value="Chromosome"/>
</dbReference>
<dbReference type="STRING" id="595494.Tola_0296"/>
<dbReference type="PANTHER" id="PTHR43514">
    <property type="entry name" value="ABC TRANSPORTER I FAMILY MEMBER 10"/>
    <property type="match status" value="1"/>
</dbReference>
<dbReference type="Gene3D" id="3.40.50.300">
    <property type="entry name" value="P-loop containing nucleotide triphosphate hydrolases"/>
    <property type="match status" value="1"/>
</dbReference>
<dbReference type="InterPro" id="IPR005116">
    <property type="entry name" value="Transp-assoc_OB_typ1"/>
</dbReference>
<dbReference type="PANTHER" id="PTHR43514:SF10">
    <property type="entry name" value="MOLYBDENUM IMPORT ATP-BINDING PROTEIN MODC 2"/>
    <property type="match status" value="1"/>
</dbReference>
<dbReference type="GO" id="GO:0005524">
    <property type="term" value="F:ATP binding"/>
    <property type="evidence" value="ECO:0007669"/>
    <property type="project" value="UniProtKB-KW"/>
</dbReference>
<dbReference type="Pfam" id="PF03459">
    <property type="entry name" value="TOBE"/>
    <property type="match status" value="1"/>
</dbReference>
<evidence type="ECO:0000256" key="5">
    <source>
        <dbReference type="ARBA" id="ARBA00022741"/>
    </source>
</evidence>